<dbReference type="AlphaFoldDB" id="A0A0A9E6X6"/>
<evidence type="ECO:0000313" key="1">
    <source>
        <dbReference type="EMBL" id="JAD91727.1"/>
    </source>
</evidence>
<sequence>MQYCKTSLDFPVRSGACKGAVHESLFSGIYLNKKKKKEGSINHLVCNIILDK</sequence>
<reference evidence="1" key="2">
    <citation type="journal article" date="2015" name="Data Brief">
        <title>Shoot transcriptome of the giant reed, Arundo donax.</title>
        <authorList>
            <person name="Barrero R.A."/>
            <person name="Guerrero F.D."/>
            <person name="Moolhuijzen P."/>
            <person name="Goolsby J.A."/>
            <person name="Tidwell J."/>
            <person name="Bellgard S.E."/>
            <person name="Bellgard M.I."/>
        </authorList>
    </citation>
    <scope>NUCLEOTIDE SEQUENCE</scope>
    <source>
        <tissue evidence="1">Shoot tissue taken approximately 20 cm above the soil surface</tissue>
    </source>
</reference>
<proteinExistence type="predicted"/>
<organism evidence="1">
    <name type="scientific">Arundo donax</name>
    <name type="common">Giant reed</name>
    <name type="synonym">Donax arundinaceus</name>
    <dbReference type="NCBI Taxonomy" id="35708"/>
    <lineage>
        <taxon>Eukaryota</taxon>
        <taxon>Viridiplantae</taxon>
        <taxon>Streptophyta</taxon>
        <taxon>Embryophyta</taxon>
        <taxon>Tracheophyta</taxon>
        <taxon>Spermatophyta</taxon>
        <taxon>Magnoliopsida</taxon>
        <taxon>Liliopsida</taxon>
        <taxon>Poales</taxon>
        <taxon>Poaceae</taxon>
        <taxon>PACMAD clade</taxon>
        <taxon>Arundinoideae</taxon>
        <taxon>Arundineae</taxon>
        <taxon>Arundo</taxon>
    </lineage>
</organism>
<accession>A0A0A9E6X6</accession>
<protein>
    <submittedName>
        <fullName evidence="1">Uncharacterized protein</fullName>
    </submittedName>
</protein>
<reference evidence="1" key="1">
    <citation type="submission" date="2014-09" db="EMBL/GenBank/DDBJ databases">
        <authorList>
            <person name="Magalhaes I.L.F."/>
            <person name="Oliveira U."/>
            <person name="Santos F.R."/>
            <person name="Vidigal T.H.D.A."/>
            <person name="Brescovit A.D."/>
            <person name="Santos A.J."/>
        </authorList>
    </citation>
    <scope>NUCLEOTIDE SEQUENCE</scope>
    <source>
        <tissue evidence="1">Shoot tissue taken approximately 20 cm above the soil surface</tissue>
    </source>
</reference>
<dbReference type="EMBL" id="GBRH01206168">
    <property type="protein sequence ID" value="JAD91727.1"/>
    <property type="molecule type" value="Transcribed_RNA"/>
</dbReference>
<name>A0A0A9E6X6_ARUDO</name>